<dbReference type="Gene3D" id="3.40.50.1000">
    <property type="entry name" value="HAD superfamily/HAD-like"/>
    <property type="match status" value="1"/>
</dbReference>
<evidence type="ECO:0000313" key="2">
    <source>
        <dbReference type="Proteomes" id="UP000250434"/>
    </source>
</evidence>
<gene>
    <name evidence="1" type="ORF">A4R43_31750</name>
</gene>
<dbReference type="SFLD" id="SFLDG01129">
    <property type="entry name" value="C1.5:_HAD__Beta-PGM__Phosphata"/>
    <property type="match status" value="1"/>
</dbReference>
<dbReference type="KEGG" id="aab:A4R43_31750"/>
<dbReference type="RefSeq" id="WP_113695524.1">
    <property type="nucleotide sequence ID" value="NZ_CP015163.1"/>
</dbReference>
<dbReference type="EMBL" id="CP015163">
    <property type="protein sequence ID" value="AXB46470.1"/>
    <property type="molecule type" value="Genomic_DNA"/>
</dbReference>
<proteinExistence type="predicted"/>
<reference evidence="1 2" key="1">
    <citation type="submission" date="2016-04" db="EMBL/GenBank/DDBJ databases">
        <title>Complete genome sequence and analysis of deep-sea sediment isolate, Amycolatopsis sp. WP1.</title>
        <authorList>
            <person name="Wang H."/>
            <person name="Chen S."/>
            <person name="Wu Q."/>
        </authorList>
    </citation>
    <scope>NUCLEOTIDE SEQUENCE [LARGE SCALE GENOMIC DNA]</scope>
    <source>
        <strain evidence="1 2">WP1</strain>
    </source>
</reference>
<organism evidence="1 2">
    <name type="scientific">Amycolatopsis albispora</name>
    <dbReference type="NCBI Taxonomy" id="1804986"/>
    <lineage>
        <taxon>Bacteria</taxon>
        <taxon>Bacillati</taxon>
        <taxon>Actinomycetota</taxon>
        <taxon>Actinomycetes</taxon>
        <taxon>Pseudonocardiales</taxon>
        <taxon>Pseudonocardiaceae</taxon>
        <taxon>Amycolatopsis</taxon>
    </lineage>
</organism>
<dbReference type="PRINTS" id="PR00413">
    <property type="entry name" value="HADHALOGNASE"/>
</dbReference>
<dbReference type="PANTHER" id="PTHR43611:SF3">
    <property type="entry name" value="FLAVIN MONONUCLEOTIDE HYDROLASE 1, CHLOROPLATIC"/>
    <property type="match status" value="1"/>
</dbReference>
<keyword evidence="1" id="KW-0378">Hydrolase</keyword>
<dbReference type="AlphaFoldDB" id="A0A344LEJ6"/>
<dbReference type="Proteomes" id="UP000250434">
    <property type="component" value="Chromosome"/>
</dbReference>
<protein>
    <submittedName>
        <fullName evidence="1">HAD family hydrolase</fullName>
    </submittedName>
</protein>
<dbReference type="SUPFAM" id="SSF56784">
    <property type="entry name" value="HAD-like"/>
    <property type="match status" value="1"/>
</dbReference>
<dbReference type="Pfam" id="PF00702">
    <property type="entry name" value="Hydrolase"/>
    <property type="match status" value="1"/>
</dbReference>
<evidence type="ECO:0000313" key="1">
    <source>
        <dbReference type="EMBL" id="AXB46470.1"/>
    </source>
</evidence>
<dbReference type="InterPro" id="IPR006439">
    <property type="entry name" value="HAD-SF_hydro_IA"/>
</dbReference>
<accession>A0A344LEJ6</accession>
<dbReference type="PANTHER" id="PTHR43611">
    <property type="entry name" value="ALPHA-D-GLUCOSE 1-PHOSPHATE PHOSPHATASE"/>
    <property type="match status" value="1"/>
</dbReference>
<dbReference type="OrthoDB" id="9797415at2"/>
<dbReference type="InterPro" id="IPR036412">
    <property type="entry name" value="HAD-like_sf"/>
</dbReference>
<sequence>MNWVVFDFGEVIVRRTEALPELATRYRASLGEFEPAYWKHRDAYDAGASDLEYWGRIGADLGVEVDADLSAELTALDLAGWSRTDPETLALLAELDEAGVPLALLSNAASSMGRHVERQDWARHFRHLVFSGDLGVIKPDPAIFTALLDRLGARGEECLFFDDRQVNVDGAIAAGLRAERWTGSGKARAVLGWKGAEGPLPFSC</sequence>
<name>A0A344LEJ6_9PSEU</name>
<dbReference type="SFLD" id="SFLDS00003">
    <property type="entry name" value="Haloacid_Dehalogenase"/>
    <property type="match status" value="1"/>
</dbReference>
<dbReference type="GO" id="GO:0016787">
    <property type="term" value="F:hydrolase activity"/>
    <property type="evidence" value="ECO:0007669"/>
    <property type="project" value="UniProtKB-KW"/>
</dbReference>
<dbReference type="NCBIfam" id="TIGR01509">
    <property type="entry name" value="HAD-SF-IA-v3"/>
    <property type="match status" value="1"/>
</dbReference>
<keyword evidence="2" id="KW-1185">Reference proteome</keyword>
<dbReference type="InterPro" id="IPR023214">
    <property type="entry name" value="HAD_sf"/>
</dbReference>
<dbReference type="CDD" id="cd02603">
    <property type="entry name" value="HAD_sEH-N_like"/>
    <property type="match status" value="1"/>
</dbReference>